<accession>A0A1E5XUR9</accession>
<dbReference type="Gene3D" id="3.40.960.10">
    <property type="entry name" value="VSR Endonuclease"/>
    <property type="match status" value="1"/>
</dbReference>
<evidence type="ECO:0000313" key="2">
    <source>
        <dbReference type="EMBL" id="OEO32331.1"/>
    </source>
</evidence>
<dbReference type="PANTHER" id="PTHR38590">
    <property type="entry name" value="BLL0828 PROTEIN"/>
    <property type="match status" value="1"/>
</dbReference>
<dbReference type="EMBL" id="LAJE02000074">
    <property type="protein sequence ID" value="OEO32331.1"/>
    <property type="molecule type" value="Genomic_DNA"/>
</dbReference>
<dbReference type="Proteomes" id="UP000095463">
    <property type="component" value="Unassembled WGS sequence"/>
</dbReference>
<dbReference type="RefSeq" id="WP_069908465.1">
    <property type="nucleotide sequence ID" value="NZ_LAJE02000074.1"/>
</dbReference>
<dbReference type="OrthoDB" id="9798754at2"/>
<gene>
    <name evidence="2" type="ORF">VW23_011855</name>
</gene>
<organism evidence="2 3">
    <name type="scientific">Devosia insulae DS-56</name>
    <dbReference type="NCBI Taxonomy" id="1116389"/>
    <lineage>
        <taxon>Bacteria</taxon>
        <taxon>Pseudomonadati</taxon>
        <taxon>Pseudomonadota</taxon>
        <taxon>Alphaproteobacteria</taxon>
        <taxon>Hyphomicrobiales</taxon>
        <taxon>Devosiaceae</taxon>
        <taxon>Devosia</taxon>
    </lineage>
</organism>
<proteinExistence type="predicted"/>
<dbReference type="InterPro" id="IPR011335">
    <property type="entry name" value="Restrct_endonuc-II-like"/>
</dbReference>
<feature type="non-terminal residue" evidence="2">
    <location>
        <position position="111"/>
    </location>
</feature>
<dbReference type="PANTHER" id="PTHR38590:SF1">
    <property type="entry name" value="BLL0828 PROTEIN"/>
    <property type="match status" value="1"/>
</dbReference>
<feature type="domain" description="DUF559" evidence="1">
    <location>
        <begin position="3"/>
        <end position="109"/>
    </location>
</feature>
<keyword evidence="3" id="KW-1185">Reference proteome</keyword>
<dbReference type="InterPro" id="IPR047216">
    <property type="entry name" value="Endonuclease_DUF559_bact"/>
</dbReference>
<dbReference type="CDD" id="cd01038">
    <property type="entry name" value="Endonuclease_DUF559"/>
    <property type="match status" value="1"/>
</dbReference>
<dbReference type="Pfam" id="PF04480">
    <property type="entry name" value="DUF559"/>
    <property type="match status" value="1"/>
</dbReference>
<evidence type="ECO:0000259" key="1">
    <source>
        <dbReference type="Pfam" id="PF04480"/>
    </source>
</evidence>
<dbReference type="AlphaFoldDB" id="A0A1E5XUR9"/>
<comment type="caution">
    <text evidence="2">The sequence shown here is derived from an EMBL/GenBank/DDBJ whole genome shotgun (WGS) entry which is preliminary data.</text>
</comment>
<dbReference type="SUPFAM" id="SSF52980">
    <property type="entry name" value="Restriction endonuclease-like"/>
    <property type="match status" value="1"/>
</dbReference>
<reference evidence="2 3" key="1">
    <citation type="journal article" date="2015" name="Genome Announc.">
        <title>Genome Assemblies of Three Soil-Associated Devosia species: D. insulae, D. limi, and D. soli.</title>
        <authorList>
            <person name="Hassan Y.I."/>
            <person name="Lepp D."/>
            <person name="Zhou T."/>
        </authorList>
    </citation>
    <scope>NUCLEOTIDE SEQUENCE [LARGE SCALE GENOMIC DNA]</scope>
    <source>
        <strain evidence="2 3">DS-56</strain>
    </source>
</reference>
<evidence type="ECO:0000313" key="3">
    <source>
        <dbReference type="Proteomes" id="UP000095463"/>
    </source>
</evidence>
<name>A0A1E5XUR9_9HYPH</name>
<dbReference type="InterPro" id="IPR007569">
    <property type="entry name" value="DUF559"/>
</dbReference>
<protein>
    <recommendedName>
        <fullName evidence="1">DUF559 domain-containing protein</fullName>
    </recommendedName>
</protein>
<sequence>MSTELARKLRRNPPEPERRMWAILFPLRRQGYNFRRQAQIGAYYADFACRHPAIVIEVDGETHTADLAQSNDATRDDYFAGRGYRVLRFWNNEVMENAEGVYLTIAAALAE</sequence>